<dbReference type="PANTHER" id="PTHR43163">
    <property type="entry name" value="DIPEPTIDE TRANSPORT SYSTEM PERMEASE PROTEIN DPPB-RELATED"/>
    <property type="match status" value="1"/>
</dbReference>
<evidence type="ECO:0000256" key="7">
    <source>
        <dbReference type="RuleBase" id="RU363032"/>
    </source>
</evidence>
<feature type="transmembrane region" description="Helical" evidence="7">
    <location>
        <begin position="132"/>
        <end position="152"/>
    </location>
</feature>
<feature type="transmembrane region" description="Helical" evidence="7">
    <location>
        <begin position="9"/>
        <end position="27"/>
    </location>
</feature>
<feature type="domain" description="ABC transmembrane type-1" evidence="8">
    <location>
        <begin position="94"/>
        <end position="295"/>
    </location>
</feature>
<keyword evidence="3" id="KW-1003">Cell membrane</keyword>
<dbReference type="Gene3D" id="1.10.3720.10">
    <property type="entry name" value="MetI-like"/>
    <property type="match status" value="1"/>
</dbReference>
<feature type="transmembrane region" description="Helical" evidence="7">
    <location>
        <begin position="100"/>
        <end position="120"/>
    </location>
</feature>
<reference evidence="9" key="1">
    <citation type="journal article" date="2023" name="Int. J. Syst. Evol. Microbiol.">
        <title>Sinisalibacter aestuarii sp. nov., isolated from estuarine sediment of the Arakawa River.</title>
        <authorList>
            <person name="Arafat S.T."/>
            <person name="Hirano S."/>
            <person name="Sato A."/>
            <person name="Takeuchi K."/>
            <person name="Yasuda T."/>
            <person name="Terahara T."/>
            <person name="Hamada M."/>
            <person name="Kobayashi T."/>
        </authorList>
    </citation>
    <scope>NUCLEOTIDE SEQUENCE</scope>
    <source>
        <strain evidence="9">B-399</strain>
    </source>
</reference>
<protein>
    <submittedName>
        <fullName evidence="9">Peptide ABC transporter permease</fullName>
    </submittedName>
</protein>
<dbReference type="RefSeq" id="WP_281843857.1">
    <property type="nucleotide sequence ID" value="NZ_BROH01000016.1"/>
</dbReference>
<evidence type="ECO:0000313" key="10">
    <source>
        <dbReference type="Proteomes" id="UP001144205"/>
    </source>
</evidence>
<evidence type="ECO:0000256" key="3">
    <source>
        <dbReference type="ARBA" id="ARBA00022475"/>
    </source>
</evidence>
<dbReference type="Proteomes" id="UP001144205">
    <property type="component" value="Unassembled WGS sequence"/>
</dbReference>
<evidence type="ECO:0000256" key="4">
    <source>
        <dbReference type="ARBA" id="ARBA00022692"/>
    </source>
</evidence>
<evidence type="ECO:0000256" key="1">
    <source>
        <dbReference type="ARBA" id="ARBA00004651"/>
    </source>
</evidence>
<dbReference type="PANTHER" id="PTHR43163:SF6">
    <property type="entry name" value="DIPEPTIDE TRANSPORT SYSTEM PERMEASE PROTEIN DPPB-RELATED"/>
    <property type="match status" value="1"/>
</dbReference>
<dbReference type="SUPFAM" id="SSF161098">
    <property type="entry name" value="MetI-like"/>
    <property type="match status" value="1"/>
</dbReference>
<name>A0ABQ5LYA1_9RHOB</name>
<dbReference type="InterPro" id="IPR045621">
    <property type="entry name" value="BPD_transp_1_N"/>
</dbReference>
<comment type="caution">
    <text evidence="9">The sequence shown here is derived from an EMBL/GenBank/DDBJ whole genome shotgun (WGS) entry which is preliminary data.</text>
</comment>
<gene>
    <name evidence="9" type="primary">appB</name>
    <name evidence="9" type="ORF">STA1M1_38100</name>
</gene>
<dbReference type="InterPro" id="IPR035906">
    <property type="entry name" value="MetI-like_sf"/>
</dbReference>
<comment type="subcellular location">
    <subcellularLocation>
        <location evidence="1 7">Cell membrane</location>
        <topology evidence="1 7">Multi-pass membrane protein</topology>
    </subcellularLocation>
</comment>
<dbReference type="InterPro" id="IPR000515">
    <property type="entry name" value="MetI-like"/>
</dbReference>
<evidence type="ECO:0000256" key="2">
    <source>
        <dbReference type="ARBA" id="ARBA00022448"/>
    </source>
</evidence>
<keyword evidence="2 7" id="KW-0813">Transport</keyword>
<proteinExistence type="inferred from homology"/>
<evidence type="ECO:0000313" key="9">
    <source>
        <dbReference type="EMBL" id="GKY89941.1"/>
    </source>
</evidence>
<sequence>MGSYVLKRMIVAFAVAVAVSIISFALLRMSGDLATILAGDGATAEDVAAIAHAHGLDRPFAVQYVDWLVNVLKGDLGKSLFTAEPTMDMILAAAPVTFQLSLYSLILALVVSVPLGVAAAANPNSWIDRFSLFVAVSGKAIPSFWLALLMIYWLGVQWRLLPISGAGSWKNLVMPVVVMAVSVMPQLMRLTRSGMLDTLESQYIRMAWAKGLAPRTVFFKHALRNAILPVVSVSAISLGFMLGGSVVVETIFAINGIGALAYKSIIRIDFPVVQAILFFLSFIYILLTLAADLINMWLDPRIRVK</sequence>
<keyword evidence="10" id="KW-1185">Reference proteome</keyword>
<keyword evidence="4 7" id="KW-0812">Transmembrane</keyword>
<comment type="similarity">
    <text evidence="7">Belongs to the binding-protein-dependent transport system permease family.</text>
</comment>
<dbReference type="Pfam" id="PF19300">
    <property type="entry name" value="BPD_transp_1_N"/>
    <property type="match status" value="1"/>
</dbReference>
<organism evidence="9 10">
    <name type="scientific">Sinisalibacter aestuarii</name>
    <dbReference type="NCBI Taxonomy" id="2949426"/>
    <lineage>
        <taxon>Bacteria</taxon>
        <taxon>Pseudomonadati</taxon>
        <taxon>Pseudomonadota</taxon>
        <taxon>Alphaproteobacteria</taxon>
        <taxon>Rhodobacterales</taxon>
        <taxon>Roseobacteraceae</taxon>
        <taxon>Sinisalibacter</taxon>
    </lineage>
</organism>
<keyword evidence="6 7" id="KW-0472">Membrane</keyword>
<keyword evidence="5 7" id="KW-1133">Transmembrane helix</keyword>
<accession>A0ABQ5LYA1</accession>
<dbReference type="Pfam" id="PF00528">
    <property type="entry name" value="BPD_transp_1"/>
    <property type="match status" value="1"/>
</dbReference>
<dbReference type="CDD" id="cd06261">
    <property type="entry name" value="TM_PBP2"/>
    <property type="match status" value="1"/>
</dbReference>
<dbReference type="EMBL" id="BROH01000016">
    <property type="protein sequence ID" value="GKY89941.1"/>
    <property type="molecule type" value="Genomic_DNA"/>
</dbReference>
<feature type="transmembrane region" description="Helical" evidence="7">
    <location>
        <begin position="172"/>
        <end position="190"/>
    </location>
</feature>
<feature type="transmembrane region" description="Helical" evidence="7">
    <location>
        <begin position="226"/>
        <end position="252"/>
    </location>
</feature>
<evidence type="ECO:0000259" key="8">
    <source>
        <dbReference type="PROSITE" id="PS50928"/>
    </source>
</evidence>
<dbReference type="PROSITE" id="PS50928">
    <property type="entry name" value="ABC_TM1"/>
    <property type="match status" value="1"/>
</dbReference>
<evidence type="ECO:0000256" key="5">
    <source>
        <dbReference type="ARBA" id="ARBA00022989"/>
    </source>
</evidence>
<evidence type="ECO:0000256" key="6">
    <source>
        <dbReference type="ARBA" id="ARBA00023136"/>
    </source>
</evidence>
<feature type="transmembrane region" description="Helical" evidence="7">
    <location>
        <begin position="272"/>
        <end position="298"/>
    </location>
</feature>